<keyword evidence="10 13" id="KW-0067">ATP-binding</keyword>
<keyword evidence="6 13" id="KW-0441">Lipid A biosynthesis</keyword>
<evidence type="ECO:0000256" key="4">
    <source>
        <dbReference type="ARBA" id="ARBA00016436"/>
    </source>
</evidence>
<evidence type="ECO:0000256" key="6">
    <source>
        <dbReference type="ARBA" id="ARBA00022556"/>
    </source>
</evidence>
<evidence type="ECO:0000313" key="15">
    <source>
        <dbReference type="EMBL" id="GLQ75464.1"/>
    </source>
</evidence>
<dbReference type="EMBL" id="BSNX01000073">
    <property type="protein sequence ID" value="GLQ75464.1"/>
    <property type="molecule type" value="Genomic_DNA"/>
</dbReference>
<dbReference type="PANTHER" id="PTHR42724">
    <property type="entry name" value="TETRAACYLDISACCHARIDE 4'-KINASE"/>
    <property type="match status" value="1"/>
</dbReference>
<evidence type="ECO:0000256" key="1">
    <source>
        <dbReference type="ARBA" id="ARBA00002274"/>
    </source>
</evidence>
<protein>
    <recommendedName>
        <fullName evidence="4 13">Tetraacyldisaccharide 4'-kinase</fullName>
        <ecNumber evidence="3 13">2.7.1.130</ecNumber>
    </recommendedName>
    <alternativeName>
        <fullName evidence="12 13">Lipid A 4'-kinase</fullName>
    </alternativeName>
</protein>
<evidence type="ECO:0000256" key="14">
    <source>
        <dbReference type="SAM" id="Phobius"/>
    </source>
</evidence>
<keyword evidence="9 13" id="KW-0418">Kinase</keyword>
<keyword evidence="5 13" id="KW-0444">Lipid biosynthesis</keyword>
<sequence length="335" mass="37014">MVEKIWFERHWLSFLLWPILWPLSLLFGFVSTKRKQDFLSQKKARYHAPIPVVVVGNITAGGNGKTPVVVWLVEMLQAKGLKPGVVSRGYGAKAPSYPFLVTLDSSPDHCGDEPLLIHRRTNAPVVVDPNRSNAVKALLDSGVDIVVTDDGLQHYALNRDIEIVVVDGVRRMGNEKLIPMGPLREPVSRIDEVDFVITNGGSARANEFPMILEPSKAINLVTNEQKSAVELECAVAMAGIGHPPRFFETLKSMGLNVLAEHGFADHQAMTEQQISAIELAGKPLIMTEKDAVKCLPFAKDNWWYLPVSATLPAQDTDKILQRINEVMKEYGSSTA</sequence>
<dbReference type="EC" id="2.7.1.130" evidence="3 13"/>
<accession>A0AAV5NYS5</accession>
<evidence type="ECO:0000256" key="9">
    <source>
        <dbReference type="ARBA" id="ARBA00022777"/>
    </source>
</evidence>
<evidence type="ECO:0000256" key="13">
    <source>
        <dbReference type="HAMAP-Rule" id="MF_00409"/>
    </source>
</evidence>
<name>A0AAV5NYS5_9VIBR</name>
<dbReference type="PANTHER" id="PTHR42724:SF1">
    <property type="entry name" value="TETRAACYLDISACCHARIDE 4'-KINASE, MITOCHONDRIAL-RELATED"/>
    <property type="match status" value="1"/>
</dbReference>
<keyword evidence="14" id="KW-0472">Membrane</keyword>
<feature type="binding site" evidence="13">
    <location>
        <begin position="59"/>
        <end position="66"/>
    </location>
    <ligand>
        <name>ATP</name>
        <dbReference type="ChEBI" id="CHEBI:30616"/>
    </ligand>
</feature>
<dbReference type="GO" id="GO:0009245">
    <property type="term" value="P:lipid A biosynthetic process"/>
    <property type="evidence" value="ECO:0007669"/>
    <property type="project" value="UniProtKB-UniRule"/>
</dbReference>
<dbReference type="Proteomes" id="UP001156690">
    <property type="component" value="Unassembled WGS sequence"/>
</dbReference>
<dbReference type="GO" id="GO:0005886">
    <property type="term" value="C:plasma membrane"/>
    <property type="evidence" value="ECO:0007669"/>
    <property type="project" value="TreeGrafter"/>
</dbReference>
<dbReference type="NCBIfam" id="TIGR00682">
    <property type="entry name" value="lpxK"/>
    <property type="match status" value="1"/>
</dbReference>
<feature type="transmembrane region" description="Helical" evidence="14">
    <location>
        <begin position="12"/>
        <end position="32"/>
    </location>
</feature>
<comment type="similarity">
    <text evidence="13">Belongs to the LpxK family.</text>
</comment>
<keyword evidence="8 13" id="KW-0547">Nucleotide-binding</keyword>
<comment type="function">
    <text evidence="1 13">Transfers the gamma-phosphate of ATP to the 4'-position of a tetraacyldisaccharide 1-phosphate intermediate (termed DS-1-P) to form tetraacyldisaccharide 1,4'-bis-phosphate (lipid IVA).</text>
</comment>
<evidence type="ECO:0000256" key="2">
    <source>
        <dbReference type="ARBA" id="ARBA00004870"/>
    </source>
</evidence>
<dbReference type="GO" id="GO:0005524">
    <property type="term" value="F:ATP binding"/>
    <property type="evidence" value="ECO:0007669"/>
    <property type="project" value="UniProtKB-UniRule"/>
</dbReference>
<reference evidence="16" key="1">
    <citation type="journal article" date="2019" name="Int. J. Syst. Evol. Microbiol.">
        <title>The Global Catalogue of Microorganisms (GCM) 10K type strain sequencing project: providing services to taxonomists for standard genome sequencing and annotation.</title>
        <authorList>
            <consortium name="The Broad Institute Genomics Platform"/>
            <consortium name="The Broad Institute Genome Sequencing Center for Infectious Disease"/>
            <person name="Wu L."/>
            <person name="Ma J."/>
        </authorList>
    </citation>
    <scope>NUCLEOTIDE SEQUENCE [LARGE SCALE GENOMIC DNA]</scope>
    <source>
        <strain evidence="16">NBRC 15640</strain>
    </source>
</reference>
<proteinExistence type="inferred from homology"/>
<evidence type="ECO:0000256" key="10">
    <source>
        <dbReference type="ARBA" id="ARBA00022840"/>
    </source>
</evidence>
<dbReference type="AlphaFoldDB" id="A0AAV5NYS5"/>
<keyword evidence="11 13" id="KW-0443">Lipid metabolism</keyword>
<evidence type="ECO:0000256" key="12">
    <source>
        <dbReference type="ARBA" id="ARBA00029757"/>
    </source>
</evidence>
<keyword evidence="14" id="KW-1133">Transmembrane helix</keyword>
<dbReference type="HAMAP" id="MF_00409">
    <property type="entry name" value="LpxK"/>
    <property type="match status" value="1"/>
</dbReference>
<evidence type="ECO:0000256" key="11">
    <source>
        <dbReference type="ARBA" id="ARBA00023098"/>
    </source>
</evidence>
<dbReference type="Pfam" id="PF02606">
    <property type="entry name" value="LpxK"/>
    <property type="match status" value="1"/>
</dbReference>
<organism evidence="15 16">
    <name type="scientific">Vibrio penaeicida</name>
    <dbReference type="NCBI Taxonomy" id="104609"/>
    <lineage>
        <taxon>Bacteria</taxon>
        <taxon>Pseudomonadati</taxon>
        <taxon>Pseudomonadota</taxon>
        <taxon>Gammaproteobacteria</taxon>
        <taxon>Vibrionales</taxon>
        <taxon>Vibrionaceae</taxon>
        <taxon>Vibrio</taxon>
    </lineage>
</organism>
<evidence type="ECO:0000256" key="3">
    <source>
        <dbReference type="ARBA" id="ARBA00012071"/>
    </source>
</evidence>
<comment type="pathway">
    <text evidence="2 13">Glycolipid biosynthesis; lipid IV(A) biosynthesis; lipid IV(A) from (3R)-3-hydroxytetradecanoyl-[acyl-carrier-protein] and UDP-N-acetyl-alpha-D-glucosamine: step 6/6.</text>
</comment>
<keyword evidence="14" id="KW-0812">Transmembrane</keyword>
<evidence type="ECO:0000256" key="7">
    <source>
        <dbReference type="ARBA" id="ARBA00022679"/>
    </source>
</evidence>
<dbReference type="GO" id="GO:0009029">
    <property type="term" value="F:lipid-A 4'-kinase activity"/>
    <property type="evidence" value="ECO:0007669"/>
    <property type="project" value="UniProtKB-UniRule"/>
</dbReference>
<evidence type="ECO:0000313" key="16">
    <source>
        <dbReference type="Proteomes" id="UP001156690"/>
    </source>
</evidence>
<dbReference type="SUPFAM" id="SSF52540">
    <property type="entry name" value="P-loop containing nucleoside triphosphate hydrolases"/>
    <property type="match status" value="1"/>
</dbReference>
<evidence type="ECO:0000256" key="8">
    <source>
        <dbReference type="ARBA" id="ARBA00022741"/>
    </source>
</evidence>
<dbReference type="RefSeq" id="WP_126608153.1">
    <property type="nucleotide sequence ID" value="NZ_AP025144.1"/>
</dbReference>
<dbReference type="InterPro" id="IPR003758">
    <property type="entry name" value="LpxK"/>
</dbReference>
<comment type="catalytic activity">
    <reaction evidence="13">
        <text>a lipid A disaccharide + ATP = a lipid IVA + ADP + H(+)</text>
        <dbReference type="Rhea" id="RHEA:67840"/>
        <dbReference type="ChEBI" id="CHEBI:15378"/>
        <dbReference type="ChEBI" id="CHEBI:30616"/>
        <dbReference type="ChEBI" id="CHEBI:176343"/>
        <dbReference type="ChEBI" id="CHEBI:176425"/>
        <dbReference type="ChEBI" id="CHEBI:456216"/>
        <dbReference type="EC" id="2.7.1.130"/>
    </reaction>
</comment>
<evidence type="ECO:0000256" key="5">
    <source>
        <dbReference type="ARBA" id="ARBA00022516"/>
    </source>
</evidence>
<keyword evidence="7 13" id="KW-0808">Transferase</keyword>
<keyword evidence="16" id="KW-1185">Reference proteome</keyword>
<dbReference type="GO" id="GO:0009244">
    <property type="term" value="P:lipopolysaccharide core region biosynthetic process"/>
    <property type="evidence" value="ECO:0007669"/>
    <property type="project" value="TreeGrafter"/>
</dbReference>
<comment type="caution">
    <text evidence="15">The sequence shown here is derived from an EMBL/GenBank/DDBJ whole genome shotgun (WGS) entry which is preliminary data.</text>
</comment>
<dbReference type="InterPro" id="IPR027417">
    <property type="entry name" value="P-loop_NTPase"/>
</dbReference>
<gene>
    <name evidence="13 15" type="primary">lpxK</name>
    <name evidence="15" type="ORF">GCM10007932_48260</name>
</gene>